<dbReference type="EMBL" id="KZ819680">
    <property type="protein sequence ID" value="PWN24514.1"/>
    <property type="molecule type" value="Genomic_DNA"/>
</dbReference>
<sequence>MREVIDWILEQAESFPAEDLYATLEALGPHSSLLHYLHRSFTPSMPALRFKVPTGKTHAELDMLRKRLRRQDSRSRMVSILLQAFSIPELHYQLSTITSSFYEESALAKDSAHTNLRSHSLARIFARWAFGDYPLKVELSKLLKPQERSRIRRRKGSSLNKSHYSRMTRKAYIDSLARNCITRLRLKKKRLARVGRGDEAVIPTRAALGNIINRKLTEQHDKWTR</sequence>
<dbReference type="RefSeq" id="XP_025359126.1">
    <property type="nucleotide sequence ID" value="XM_025507150.1"/>
</dbReference>
<dbReference type="GeneID" id="37028973"/>
<accession>A0A316UHY3</accession>
<name>A0A316UHY3_9BASI</name>
<dbReference type="Proteomes" id="UP000245884">
    <property type="component" value="Unassembled WGS sequence"/>
</dbReference>
<evidence type="ECO:0000313" key="2">
    <source>
        <dbReference type="Proteomes" id="UP000245884"/>
    </source>
</evidence>
<gene>
    <name evidence="1" type="ORF">BDZ90DRAFT_234800</name>
</gene>
<reference evidence="1 2" key="1">
    <citation type="journal article" date="2018" name="Mol. Biol. Evol.">
        <title>Broad Genomic Sampling Reveals a Smut Pathogenic Ancestry of the Fungal Clade Ustilaginomycotina.</title>
        <authorList>
            <person name="Kijpornyongpan T."/>
            <person name="Mondo S.J."/>
            <person name="Barry K."/>
            <person name="Sandor L."/>
            <person name="Lee J."/>
            <person name="Lipzen A."/>
            <person name="Pangilinan J."/>
            <person name="LaButti K."/>
            <person name="Hainaut M."/>
            <person name="Henrissat B."/>
            <person name="Grigoriev I.V."/>
            <person name="Spatafora J.W."/>
            <person name="Aime M.C."/>
        </authorList>
    </citation>
    <scope>NUCLEOTIDE SEQUENCE [LARGE SCALE GENOMIC DNA]</scope>
    <source>
        <strain evidence="1 2">MCA 5214</strain>
    </source>
</reference>
<evidence type="ECO:0000313" key="1">
    <source>
        <dbReference type="EMBL" id="PWN24514.1"/>
    </source>
</evidence>
<keyword evidence="2" id="KW-1185">Reference proteome</keyword>
<organism evidence="1 2">
    <name type="scientific">Jaminaea rosea</name>
    <dbReference type="NCBI Taxonomy" id="1569628"/>
    <lineage>
        <taxon>Eukaryota</taxon>
        <taxon>Fungi</taxon>
        <taxon>Dikarya</taxon>
        <taxon>Basidiomycota</taxon>
        <taxon>Ustilaginomycotina</taxon>
        <taxon>Exobasidiomycetes</taxon>
        <taxon>Microstromatales</taxon>
        <taxon>Microstromatales incertae sedis</taxon>
        <taxon>Jaminaea</taxon>
    </lineage>
</organism>
<proteinExistence type="predicted"/>
<protein>
    <submittedName>
        <fullName evidence="1">Uncharacterized protein</fullName>
    </submittedName>
</protein>
<dbReference type="AlphaFoldDB" id="A0A316UHY3"/>